<sequence>MSEARDPLEILWDAILSREPKQIRAAFVPLNADERKQLITHLKRMVGEEGWHPEQRKSARVALDTLKNEEHS</sequence>
<dbReference type="Proteomes" id="UP000055060">
    <property type="component" value="Unassembled WGS sequence"/>
</dbReference>
<evidence type="ECO:0000313" key="3">
    <source>
        <dbReference type="Proteomes" id="UP000055060"/>
    </source>
</evidence>
<proteinExistence type="predicted"/>
<evidence type="ECO:0000313" key="2">
    <source>
        <dbReference type="EMBL" id="GAP15261.1"/>
    </source>
</evidence>
<name>A0A0S7BHS5_9CHLR</name>
<evidence type="ECO:0000256" key="1">
    <source>
        <dbReference type="SAM" id="MobiDB-lite"/>
    </source>
</evidence>
<accession>A0A0S7BHS5</accession>
<dbReference type="AlphaFoldDB" id="A0A0S7BHS5"/>
<dbReference type="RefSeq" id="WP_075074447.1">
    <property type="nucleotide sequence ID" value="NZ_DF967972.1"/>
</dbReference>
<gene>
    <name evidence="2" type="ORF">LARV_03045</name>
</gene>
<dbReference type="OrthoDB" id="166769at2"/>
<feature type="region of interest" description="Disordered" evidence="1">
    <location>
        <begin position="50"/>
        <end position="72"/>
    </location>
</feature>
<protein>
    <submittedName>
        <fullName evidence="2">Uncharacterized protein</fullName>
    </submittedName>
</protein>
<organism evidence="2">
    <name type="scientific">Longilinea arvoryzae</name>
    <dbReference type="NCBI Taxonomy" id="360412"/>
    <lineage>
        <taxon>Bacteria</taxon>
        <taxon>Bacillati</taxon>
        <taxon>Chloroflexota</taxon>
        <taxon>Anaerolineae</taxon>
        <taxon>Anaerolineales</taxon>
        <taxon>Anaerolineaceae</taxon>
        <taxon>Longilinea</taxon>
    </lineage>
</organism>
<dbReference type="STRING" id="360412.LARV_03045"/>
<dbReference type="EMBL" id="DF967972">
    <property type="protein sequence ID" value="GAP15261.1"/>
    <property type="molecule type" value="Genomic_DNA"/>
</dbReference>
<reference evidence="2" key="1">
    <citation type="submission" date="2015-07" db="EMBL/GenBank/DDBJ databases">
        <title>Draft Genome Sequences of Anaerolinea thermolimosa IMO-1, Bellilinea caldifistulae GOMI-1, Leptolinea tardivitalis YMTK-2, Levilinea saccharolytica KIBI-1,Longilinea arvoryzae KOME-1, Previously Described as Members of the Anaerolineaceae (Chloroflexi).</title>
        <authorList>
            <person name="Sekiguchi Y."/>
            <person name="Ohashi A."/>
            <person name="Matsuura N."/>
            <person name="Tourlousse M.D."/>
        </authorList>
    </citation>
    <scope>NUCLEOTIDE SEQUENCE [LARGE SCALE GENOMIC DNA]</scope>
    <source>
        <strain evidence="2">KOME-1</strain>
    </source>
</reference>
<keyword evidence="3" id="KW-1185">Reference proteome</keyword>